<sequence length="1339" mass="150639">MNKKLPEECKSILRENEVCLRSRQSKFSAFCELCNCPIGSVSAAVKHVNASMHLSAKEVRHLRNLVKYLPPMTEAHRTALNASLLDVTLDFIDESETERRLSFARSICVALESHIKGLTMRVIGSILTGFSLKQSDVNLDAYSESIETVRKSSQSGELGPFSFVDPYDKGFSSALPEIFDILCANDSKKRHLNGANFEDPSLPVLPEFFAVRKTSVSEGFSVIVEDFKRVCYCITVGNPHGQDFAALIRTYLLIDDRVKRLMTLLLKFVQLAYIEGLPKPALYILVIFFLQHTYPPVLPNLHELPRHHRNNLPSDSIETVRTEEGDSSYLKDISVLPQFFSPAQNTMTVADMWLKFLRFYVFEFQSQSCILSITHSKPVPRSSRKGNLSGLWVEHPFSPSTPLTRNLSRSVEKFIRDQFVAAYSYFGIPRLVKTGRPLFTNVLVDPIQPSKEEQAVATKSPKWIPLNFIPFTDLDHHLNQVTSLFTAYIDKTSVSHVASEMTSSTSAKGEIDDKLMDIGDIFPEVLRLACSEICPADFVAGIQRSFYKKSDHYLRGSSFGIKLNSSRATEFFRAYCRNLWNGVRDKYQNSSNHSTEGQLGRMAERILSTTLRAMSHVLQKDSPPFVAAASKIYIDDEEGTGLIIPQSSAKMSSTVGKKEPSRLEDVEGSTSGSFQEEDGEEKDESAYHSDDPELSSRNIEPIGHDCDDFCNPEEIEVEAEKMNFHLDCIGGDAPNAATGDPWSKYIKTNVENAVIRDSNKPDYYSSAKVSLLKSEDLSFPFIVRPSYDSESYSSILGSDASGQPSSMIAHSYRPPPVCTLCGASGHRNSSCISEPYISVSMFLWKTLEGNVPNVSNRTHLQELSDCLIQLSQFHSSQEIMGFRQVVVTDLNKLFRAVYPDVSLKLFGSCANGFDTSASDMDICIVFPPDSPQASSLLDNTERLALLKTFRRLLGKGSRNFGISNIRPVYFAKVPIIKFTVADRFEVDLSFSNFLAINNTEMLNFYNQIDPRLRVLNIALKIVLKACRVPKSDAGGISSYAFAIMLIHYLQQKGFLPVLQELHEGNEKPVINVGKWNVWYQNDMSMVHKLWKPPEKDVTVAELWFGFLRYYLFEFDREHYVVTIKQKSRLDRLGKLWESLLAVEDPFNLRHNLTNSVCRKVLNQVLNSLYYTLLHHTTFIRDQLTPNQWKFYLFSAEKLNLNNQIRITKKNERKDRSSNGVPPPRLNPTPFFHPDDVNGVSTPASAVPNLRTRGSFSVNGTSFNRAAANLPTPSNRSRTSHHYQQQQQQHRPQEMASVPSRRGGVGRRGAGASAGVPFGRGAENRGGVNRSHGRGQRRNP</sequence>
<feature type="region of interest" description="Disordered" evidence="6">
    <location>
        <begin position="644"/>
        <end position="702"/>
    </location>
</feature>
<dbReference type="Pfam" id="PF19088">
    <property type="entry name" value="TUTase"/>
    <property type="match status" value="1"/>
</dbReference>
<keyword evidence="10" id="KW-0548">Nucleotidyltransferase</keyword>
<proteinExistence type="predicted"/>
<dbReference type="Gene3D" id="3.30.460.10">
    <property type="entry name" value="Beta Polymerase, domain 2"/>
    <property type="match status" value="1"/>
</dbReference>
<evidence type="ECO:0000313" key="11">
    <source>
        <dbReference type="Proteomes" id="UP000492820"/>
    </source>
</evidence>
<dbReference type="GO" id="GO:0050265">
    <property type="term" value="F:RNA uridylyltransferase activity"/>
    <property type="evidence" value="ECO:0007669"/>
    <property type="project" value="TreeGrafter"/>
</dbReference>
<evidence type="ECO:0000256" key="2">
    <source>
        <dbReference type="ARBA" id="ARBA00001946"/>
    </source>
</evidence>
<dbReference type="PANTHER" id="PTHR12271:SF66">
    <property type="entry name" value="TERMINAL URIDYLYLTRANSFERASE TAILOR"/>
    <property type="match status" value="1"/>
</dbReference>
<feature type="domain" description="Poly(A) RNA polymerase mitochondrial-like central palm" evidence="9">
    <location>
        <begin position="871"/>
        <end position="1007"/>
    </location>
</feature>
<accession>A0A068WJC1</accession>
<organism evidence="10">
    <name type="scientific">Echinococcus granulosus</name>
    <name type="common">Hydatid tapeworm</name>
    <dbReference type="NCBI Taxonomy" id="6210"/>
    <lineage>
        <taxon>Eukaryota</taxon>
        <taxon>Metazoa</taxon>
        <taxon>Spiralia</taxon>
        <taxon>Lophotrochozoa</taxon>
        <taxon>Platyhelminthes</taxon>
        <taxon>Cestoda</taxon>
        <taxon>Eucestoda</taxon>
        <taxon>Cyclophyllidea</taxon>
        <taxon>Taeniidae</taxon>
        <taxon>Echinococcus</taxon>
        <taxon>Echinococcus granulosus group</taxon>
    </lineage>
</organism>
<evidence type="ECO:0000256" key="6">
    <source>
        <dbReference type="SAM" id="MobiDB-lite"/>
    </source>
</evidence>
<gene>
    <name evidence="10" type="ORF">EgrG_001047900</name>
</gene>
<evidence type="ECO:0000259" key="9">
    <source>
        <dbReference type="Pfam" id="PF22600"/>
    </source>
</evidence>
<dbReference type="CDD" id="cd05402">
    <property type="entry name" value="NT_PAP_TUTase"/>
    <property type="match status" value="1"/>
</dbReference>
<evidence type="ECO:0000259" key="7">
    <source>
        <dbReference type="Pfam" id="PF03828"/>
    </source>
</evidence>
<name>A0A068WJC1_ECHGR</name>
<reference evidence="10 11" key="1">
    <citation type="journal article" date="2013" name="Nature">
        <title>The genomes of four tapeworm species reveal adaptations to parasitism.</title>
        <authorList>
            <person name="Tsai I.J."/>
            <person name="Zarowiecki M."/>
            <person name="Holroyd N."/>
            <person name="Garciarrubio A."/>
            <person name="Sanchez-Flores A."/>
            <person name="Brooks K.L."/>
            <person name="Tracey A."/>
            <person name="Bobes R.J."/>
            <person name="Fragoso G."/>
            <person name="Sciutto E."/>
            <person name="Aslett M."/>
            <person name="Beasley H."/>
            <person name="Bennett H.M."/>
            <person name="Cai J."/>
            <person name="Camicia F."/>
            <person name="Clark R."/>
            <person name="Cucher M."/>
            <person name="De Silva N."/>
            <person name="Day T.A."/>
            <person name="Deplazes P."/>
            <person name="Estrada K."/>
            <person name="Fernandez C."/>
            <person name="Holland P.W."/>
            <person name="Hou J."/>
            <person name="Hu S."/>
            <person name="Huckvale T."/>
            <person name="Hung S.S."/>
            <person name="Kamenetzky L."/>
            <person name="Keane J.A."/>
            <person name="Kiss F."/>
            <person name="Koziol U."/>
            <person name="Lambert O."/>
            <person name="Liu K."/>
            <person name="Luo X."/>
            <person name="Luo Y."/>
            <person name="Macchiaroli N."/>
            <person name="Nichol S."/>
            <person name="Paps J."/>
            <person name="Parkinson J."/>
            <person name="Pouchkina-Stantcheva N."/>
            <person name="Riddiford N."/>
            <person name="Rosenzvit M."/>
            <person name="Salinas G."/>
            <person name="Wasmuth J.D."/>
            <person name="Zamanian M."/>
            <person name="Zheng Y."/>
            <person name="Cai X."/>
            <person name="Soberon X."/>
            <person name="Olson P.D."/>
            <person name="Laclette J.P."/>
            <person name="Brehm K."/>
            <person name="Berriman M."/>
            <person name="Garciarrubio A."/>
            <person name="Bobes R.J."/>
            <person name="Fragoso G."/>
            <person name="Sanchez-Flores A."/>
            <person name="Estrada K."/>
            <person name="Cevallos M.A."/>
            <person name="Morett E."/>
            <person name="Gonzalez V."/>
            <person name="Portillo T."/>
            <person name="Ochoa-Leyva A."/>
            <person name="Jose M.V."/>
            <person name="Sciutto E."/>
            <person name="Landa A."/>
            <person name="Jimenez L."/>
            <person name="Valdes V."/>
            <person name="Carrero J.C."/>
            <person name="Larralde C."/>
            <person name="Morales-Montor J."/>
            <person name="Limon-Lason J."/>
            <person name="Soberon X."/>
            <person name="Laclette J.P."/>
        </authorList>
    </citation>
    <scope>NUCLEOTIDE SEQUENCE [LARGE SCALE GENOMIC DNA]</scope>
</reference>
<feature type="compositionally biased region" description="Basic and acidic residues" evidence="6">
    <location>
        <begin position="656"/>
        <end position="665"/>
    </location>
</feature>
<dbReference type="GO" id="GO:0031123">
    <property type="term" value="P:RNA 3'-end processing"/>
    <property type="evidence" value="ECO:0007669"/>
    <property type="project" value="TreeGrafter"/>
</dbReference>
<dbReference type="PANTHER" id="PTHR12271">
    <property type="entry name" value="POLY A POLYMERASE CID PAP -RELATED"/>
    <property type="match status" value="1"/>
</dbReference>
<keyword evidence="3 10" id="KW-0808">Transferase</keyword>
<dbReference type="SUPFAM" id="SSF81631">
    <property type="entry name" value="PAP/OAS1 substrate-binding domain"/>
    <property type="match status" value="2"/>
</dbReference>
<feature type="compositionally biased region" description="Basic residues" evidence="6">
    <location>
        <begin position="1330"/>
        <end position="1339"/>
    </location>
</feature>
<reference evidence="12" key="3">
    <citation type="submission" date="2020-10" db="UniProtKB">
        <authorList>
            <consortium name="WormBaseParasite"/>
        </authorList>
    </citation>
    <scope>IDENTIFICATION</scope>
</reference>
<dbReference type="OrthoDB" id="407432at2759"/>
<dbReference type="InterPro" id="IPR054708">
    <property type="entry name" value="MTPAP-like_central"/>
</dbReference>
<dbReference type="InterPro" id="IPR043519">
    <property type="entry name" value="NT_sf"/>
</dbReference>
<dbReference type="InterPro" id="IPR045100">
    <property type="entry name" value="TUT4/7_NTP_transf"/>
</dbReference>
<evidence type="ECO:0000313" key="10">
    <source>
        <dbReference type="EMBL" id="CDS17714.1"/>
    </source>
</evidence>
<dbReference type="EMBL" id="LK028577">
    <property type="protein sequence ID" value="CDS17714.1"/>
    <property type="molecule type" value="Genomic_DNA"/>
</dbReference>
<evidence type="ECO:0000256" key="5">
    <source>
        <dbReference type="ARBA" id="ARBA00022842"/>
    </source>
</evidence>
<comment type="cofactor">
    <cofactor evidence="1">
        <name>Mn(2+)</name>
        <dbReference type="ChEBI" id="CHEBI:29035"/>
    </cofactor>
</comment>
<dbReference type="Gene3D" id="1.10.1410.10">
    <property type="match status" value="2"/>
</dbReference>
<keyword evidence="4" id="KW-0479">Metal-binding</keyword>
<evidence type="ECO:0000313" key="12">
    <source>
        <dbReference type="WBParaSite" id="EgrG_001047900"/>
    </source>
</evidence>
<keyword evidence="5" id="KW-0460">Magnesium</keyword>
<evidence type="ECO:0000256" key="3">
    <source>
        <dbReference type="ARBA" id="ARBA00022679"/>
    </source>
</evidence>
<feature type="region of interest" description="Disordered" evidence="6">
    <location>
        <begin position="1206"/>
        <end position="1339"/>
    </location>
</feature>
<dbReference type="Pfam" id="PF03828">
    <property type="entry name" value="PAP_assoc"/>
    <property type="match status" value="1"/>
</dbReference>
<dbReference type="SUPFAM" id="SSF81301">
    <property type="entry name" value="Nucleotidyltransferase"/>
    <property type="match status" value="2"/>
</dbReference>
<feature type="compositionally biased region" description="Polar residues" evidence="6">
    <location>
        <begin position="645"/>
        <end position="655"/>
    </location>
</feature>
<feature type="compositionally biased region" description="Polar residues" evidence="6">
    <location>
        <begin position="1251"/>
        <end position="1263"/>
    </location>
</feature>
<evidence type="ECO:0000256" key="1">
    <source>
        <dbReference type="ARBA" id="ARBA00001936"/>
    </source>
</evidence>
<feature type="domain" description="Terminal uridylyltransferase 4/7 nucleotidyltransferase" evidence="8">
    <location>
        <begin position="64"/>
        <end position="141"/>
    </location>
</feature>
<protein>
    <submittedName>
        <fullName evidence="12">RNA uridylyltransferase</fullName>
    </submittedName>
    <submittedName>
        <fullName evidence="10">Terminal uridylyltransferase 7</fullName>
    </submittedName>
</protein>
<dbReference type="Proteomes" id="UP000492820">
    <property type="component" value="Unassembled WGS sequence"/>
</dbReference>
<dbReference type="Pfam" id="PF22600">
    <property type="entry name" value="MTPAP-like_central"/>
    <property type="match status" value="1"/>
</dbReference>
<comment type="cofactor">
    <cofactor evidence="2">
        <name>Mg(2+)</name>
        <dbReference type="ChEBI" id="CHEBI:18420"/>
    </cofactor>
</comment>
<evidence type="ECO:0000259" key="8">
    <source>
        <dbReference type="Pfam" id="PF19088"/>
    </source>
</evidence>
<dbReference type="GO" id="GO:0046872">
    <property type="term" value="F:metal ion binding"/>
    <property type="evidence" value="ECO:0007669"/>
    <property type="project" value="UniProtKB-KW"/>
</dbReference>
<evidence type="ECO:0000256" key="4">
    <source>
        <dbReference type="ARBA" id="ARBA00022723"/>
    </source>
</evidence>
<dbReference type="InterPro" id="IPR002058">
    <property type="entry name" value="PAP_assoc"/>
</dbReference>
<dbReference type="WBParaSite" id="EgrG_001047900">
    <property type="protein sequence ID" value="EgrG_001047900"/>
    <property type="gene ID" value="EgrG_001047900"/>
</dbReference>
<reference evidence="10" key="2">
    <citation type="submission" date="2014-06" db="EMBL/GenBank/DDBJ databases">
        <authorList>
            <person name="Aslett M."/>
        </authorList>
    </citation>
    <scope>NUCLEOTIDE SEQUENCE</scope>
</reference>
<feature type="domain" description="PAP-associated" evidence="7">
    <location>
        <begin position="1099"/>
        <end position="1150"/>
    </location>
</feature>